<evidence type="ECO:0000256" key="2">
    <source>
        <dbReference type="SAM" id="Phobius"/>
    </source>
</evidence>
<dbReference type="Gene3D" id="2.60.40.10">
    <property type="entry name" value="Immunoglobulins"/>
    <property type="match status" value="1"/>
</dbReference>
<dbReference type="CDD" id="cd00063">
    <property type="entry name" value="FN3"/>
    <property type="match status" value="1"/>
</dbReference>
<dbReference type="Pfam" id="PF00041">
    <property type="entry name" value="fn3"/>
    <property type="match status" value="1"/>
</dbReference>
<dbReference type="Proteomes" id="UP001158576">
    <property type="component" value="Chromosome 1"/>
</dbReference>
<protein>
    <submittedName>
        <fullName evidence="4">Oidioi.mRNA.OKI2018_I69.chr1.g2743.t1.cds</fullName>
    </submittedName>
</protein>
<evidence type="ECO:0000256" key="1">
    <source>
        <dbReference type="SAM" id="MobiDB-lite"/>
    </source>
</evidence>
<keyword evidence="2" id="KW-0812">Transmembrane</keyword>
<feature type="compositionally biased region" description="Low complexity" evidence="1">
    <location>
        <begin position="941"/>
        <end position="952"/>
    </location>
</feature>
<keyword evidence="5" id="KW-1185">Reference proteome</keyword>
<reference evidence="4 5" key="1">
    <citation type="submission" date="2021-04" db="EMBL/GenBank/DDBJ databases">
        <authorList>
            <person name="Bliznina A."/>
        </authorList>
    </citation>
    <scope>NUCLEOTIDE SEQUENCE [LARGE SCALE GENOMIC DNA]</scope>
</reference>
<dbReference type="InterPro" id="IPR036116">
    <property type="entry name" value="FN3_sf"/>
</dbReference>
<sequence length="1327" mass="148400">MRISLGLAGAVSVAGHDIISLVGSSARIPSPKSGSRIDWTWKPLDFHGWGWDCAERTAEASNACQRWSWDLLSQEALSNENSIFPLENVEETSSGLFISDLGMSDNRRYFARDAKSGELLKSYDLKVGKLPSFPTDLQCVTLAENLKMTCEWDMGLQSFLPWAKSDTKLMFKKVKNITGWSNAQLSQLSFTDADVLSECPKYCTEGNIGCCEFQLSTEDMNDDGDLSQRVTFLMKVTTQNEFGQATMKKANSEIISHSPTMNMKPLSPSNLRAAPPNDYDGYSMIIKWDHHPGAMNRTMYQYRVEYKLQTDHSWQQSREVYLNELELNSMMIPYHDYEFRVKAKPGMTGMWSEPSETVTARTAATQPTANLNAKYTILSYSNNKAKIKFFWLPYQQQNAPNNRFRIRVKTRKCLPDQQFLHDRVLYSTILNDPTVTSHEIELNVRNIPCLDVEFIVENDKGATAPQVEPIDLFRIDVNAPEIEIVTGTDGHMIISPGELQESILSASINVCYNIPAIGETPICHKQALSEQELSAKNGLVPAKAVLTPCYDYNVYLEGVMATTNATVRSLPQAIRMDDYDMFIGNILSVRDITRNEQTGVALAVELTVNWAVGDAINFVYGMHPAISWRNMADGKVHHKMVDLDRNLFYLNETDGIIGVSETAFWLSTCCNEDPNSCFAQTEEKVITISAGTPGVVRDLQIIWSKFEDAYFLHFVEPEQTNSPLRSYHVFLKYTDPSAGLKEVVKSVPASSHEVSIKFDQVCKSVMDTVHVTVLAYGSDLKNGLIPGRPMLRTYKCADLIIEGLSTTIMASALFLAVIMVALCSYVVFNRKQVKLYVQRTFWPKLEKPKFDFHHDSRDDFHYKAEKASLIEVEEITDIAVNILPEIPKTFPKAQDSTIDSGISGSEYSGGSSKSMPIYKLSGGIGGFPVFDSFRRESNATSGVMSGSDSGSGLESIHARSSNHSGDSLLSKGRRDSDAWKKLFPQSPDLSDYVGGEIMSPAIMGHYSVMDSKFGLQERTSSPVPGQYVTGYVEHSNFNLTNMPTVFLENFKKIQQIREAEVLPFDYLPGLQTYDPYHRTSALFPNYKESSPVPVISPPEHHLPPGYTRANIFDLPNDSKDAYSDYTDYNDYNKIQSFMPPKDGIQILPPGYTKANIFDLPEDQPKSTPIPQRPRQPVTRMNMSFESDYISDGTMPQIMAQNKTTCPMPSADGYVGESFLPSAFEKAQIRAPPQPQGDYRGIPQMNLSPDGYTTESDMAMISSMIPKHIASAQFVPSQMIHSDYTTSLDLSNIHIPRVNSSAKRKKSLSPPPSGYVSIEGAAMLHRFH</sequence>
<dbReference type="EMBL" id="OU015566">
    <property type="protein sequence ID" value="CAG5106218.1"/>
    <property type="molecule type" value="Genomic_DNA"/>
</dbReference>
<feature type="region of interest" description="Disordered" evidence="1">
    <location>
        <begin position="940"/>
        <end position="972"/>
    </location>
</feature>
<dbReference type="SUPFAM" id="SSF49265">
    <property type="entry name" value="Fibronectin type III"/>
    <property type="match status" value="1"/>
</dbReference>
<name>A0ABN7SS07_OIKDI</name>
<organism evidence="4 5">
    <name type="scientific">Oikopleura dioica</name>
    <name type="common">Tunicate</name>
    <dbReference type="NCBI Taxonomy" id="34765"/>
    <lineage>
        <taxon>Eukaryota</taxon>
        <taxon>Metazoa</taxon>
        <taxon>Chordata</taxon>
        <taxon>Tunicata</taxon>
        <taxon>Appendicularia</taxon>
        <taxon>Copelata</taxon>
        <taxon>Oikopleuridae</taxon>
        <taxon>Oikopleura</taxon>
    </lineage>
</organism>
<accession>A0ABN7SS07</accession>
<proteinExistence type="predicted"/>
<evidence type="ECO:0000259" key="3">
    <source>
        <dbReference type="PROSITE" id="PS50853"/>
    </source>
</evidence>
<evidence type="ECO:0000313" key="5">
    <source>
        <dbReference type="Proteomes" id="UP001158576"/>
    </source>
</evidence>
<dbReference type="InterPro" id="IPR003961">
    <property type="entry name" value="FN3_dom"/>
</dbReference>
<dbReference type="PROSITE" id="PS50853">
    <property type="entry name" value="FN3"/>
    <property type="match status" value="1"/>
</dbReference>
<dbReference type="InterPro" id="IPR013783">
    <property type="entry name" value="Ig-like_fold"/>
</dbReference>
<keyword evidence="2" id="KW-0472">Membrane</keyword>
<feature type="compositionally biased region" description="Polar residues" evidence="1">
    <location>
        <begin position="958"/>
        <end position="967"/>
    </location>
</feature>
<evidence type="ECO:0000313" key="4">
    <source>
        <dbReference type="EMBL" id="CAG5106218.1"/>
    </source>
</evidence>
<feature type="domain" description="Fibronectin type-III" evidence="3">
    <location>
        <begin position="267"/>
        <end position="365"/>
    </location>
</feature>
<gene>
    <name evidence="4" type="ORF">OKIOD_LOCUS11508</name>
</gene>
<feature type="transmembrane region" description="Helical" evidence="2">
    <location>
        <begin position="808"/>
        <end position="828"/>
    </location>
</feature>
<keyword evidence="2" id="KW-1133">Transmembrane helix</keyword>